<name>A0ABM8UWA8_9BACT</name>
<dbReference type="RefSeq" id="WP_215235910.1">
    <property type="nucleotide sequence ID" value="NZ_CAJRAU010000008.1"/>
</dbReference>
<keyword evidence="2" id="KW-1185">Reference proteome</keyword>
<organism evidence="1 2">
    <name type="scientific">Dyadobacter linearis</name>
    <dbReference type="NCBI Taxonomy" id="2823330"/>
    <lineage>
        <taxon>Bacteria</taxon>
        <taxon>Pseudomonadati</taxon>
        <taxon>Bacteroidota</taxon>
        <taxon>Cytophagia</taxon>
        <taxon>Cytophagales</taxon>
        <taxon>Spirosomataceae</taxon>
        <taxon>Dyadobacter</taxon>
    </lineage>
</organism>
<sequence length="100" mass="11674">MTYSVKFLDIALDDIQDAVNWYNQQTAGLGRRFTGAVRSKVKLIRENPFLFAKRYQIVHTAVLSIFPFMIHFEIILELRLVVITGVVHKSLNPEIWKRVK</sequence>
<gene>
    <name evidence="1" type="ORF">DYBT9623_04640</name>
</gene>
<evidence type="ECO:0000313" key="2">
    <source>
        <dbReference type="Proteomes" id="UP000679725"/>
    </source>
</evidence>
<proteinExistence type="predicted"/>
<protein>
    <recommendedName>
        <fullName evidence="3">Plasmid stabilization system</fullName>
    </recommendedName>
</protein>
<evidence type="ECO:0008006" key="3">
    <source>
        <dbReference type="Google" id="ProtNLM"/>
    </source>
</evidence>
<comment type="caution">
    <text evidence="1">The sequence shown here is derived from an EMBL/GenBank/DDBJ whole genome shotgun (WGS) entry which is preliminary data.</text>
</comment>
<evidence type="ECO:0000313" key="1">
    <source>
        <dbReference type="EMBL" id="CAG5073135.1"/>
    </source>
</evidence>
<reference evidence="1 2" key="1">
    <citation type="submission" date="2021-04" db="EMBL/GenBank/DDBJ databases">
        <authorList>
            <person name="Rodrigo-Torres L."/>
            <person name="Arahal R. D."/>
            <person name="Lucena T."/>
        </authorList>
    </citation>
    <scope>NUCLEOTIDE SEQUENCE [LARGE SCALE GENOMIC DNA]</scope>
    <source>
        <strain evidence="1 2">CECT 9623</strain>
    </source>
</reference>
<accession>A0ABM8UWA8</accession>
<dbReference type="EMBL" id="CAJRAU010000008">
    <property type="protein sequence ID" value="CAG5073135.1"/>
    <property type="molecule type" value="Genomic_DNA"/>
</dbReference>
<dbReference type="Gene3D" id="3.30.2310.20">
    <property type="entry name" value="RelE-like"/>
    <property type="match status" value="1"/>
</dbReference>
<dbReference type="InterPro" id="IPR035093">
    <property type="entry name" value="RelE/ParE_toxin_dom_sf"/>
</dbReference>
<dbReference type="Proteomes" id="UP000679725">
    <property type="component" value="Unassembled WGS sequence"/>
</dbReference>